<dbReference type="SFLD" id="SFLDS00029">
    <property type="entry name" value="Radical_SAM"/>
    <property type="match status" value="1"/>
</dbReference>
<dbReference type="CDD" id="cd01335">
    <property type="entry name" value="Radical_SAM"/>
    <property type="match status" value="1"/>
</dbReference>
<keyword evidence="10" id="KW-0093">Biotin biosynthesis</keyword>
<dbReference type="NCBIfam" id="TIGR00433">
    <property type="entry name" value="bioB"/>
    <property type="match status" value="1"/>
</dbReference>
<evidence type="ECO:0000256" key="10">
    <source>
        <dbReference type="ARBA" id="ARBA00022756"/>
    </source>
</evidence>
<evidence type="ECO:0000259" key="14">
    <source>
        <dbReference type="PROSITE" id="PS51918"/>
    </source>
</evidence>
<dbReference type="SFLD" id="SFLDG01278">
    <property type="entry name" value="biotin_synthase_like"/>
    <property type="match status" value="1"/>
</dbReference>
<evidence type="ECO:0000256" key="4">
    <source>
        <dbReference type="ARBA" id="ARBA00012236"/>
    </source>
</evidence>
<keyword evidence="9" id="KW-0479">Metal-binding</keyword>
<dbReference type="SFLD" id="SFLDF00272">
    <property type="entry name" value="biotin_synthase"/>
    <property type="match status" value="1"/>
</dbReference>
<evidence type="ECO:0000256" key="7">
    <source>
        <dbReference type="ARBA" id="ARBA00022691"/>
    </source>
</evidence>
<organism evidence="15">
    <name type="scientific">Aplanochytrium stocchinoi</name>
    <dbReference type="NCBI Taxonomy" id="215587"/>
    <lineage>
        <taxon>Eukaryota</taxon>
        <taxon>Sar</taxon>
        <taxon>Stramenopiles</taxon>
        <taxon>Bigyra</taxon>
        <taxon>Labyrinthulomycetes</taxon>
        <taxon>Thraustochytrida</taxon>
        <taxon>Thraustochytriidae</taxon>
        <taxon>Aplanochytrium</taxon>
    </lineage>
</organism>
<dbReference type="InterPro" id="IPR007197">
    <property type="entry name" value="rSAM"/>
</dbReference>
<evidence type="ECO:0000256" key="12">
    <source>
        <dbReference type="ARBA" id="ARBA00023014"/>
    </source>
</evidence>
<dbReference type="PROSITE" id="PS51918">
    <property type="entry name" value="RADICAL_SAM"/>
    <property type="match status" value="1"/>
</dbReference>
<dbReference type="EMBL" id="HBIN01015415">
    <property type="protein sequence ID" value="CAE0441558.1"/>
    <property type="molecule type" value="Transcribed_RNA"/>
</dbReference>
<evidence type="ECO:0000256" key="11">
    <source>
        <dbReference type="ARBA" id="ARBA00023004"/>
    </source>
</evidence>
<dbReference type="InterPro" id="IPR002684">
    <property type="entry name" value="Biotin_synth/BioAB"/>
</dbReference>
<dbReference type="PANTHER" id="PTHR22976">
    <property type="entry name" value="BIOTIN SYNTHASE"/>
    <property type="match status" value="1"/>
</dbReference>
<dbReference type="SMART" id="SM00876">
    <property type="entry name" value="BATS"/>
    <property type="match status" value="1"/>
</dbReference>
<dbReference type="GO" id="GO:0009102">
    <property type="term" value="P:biotin biosynthetic process"/>
    <property type="evidence" value="ECO:0007669"/>
    <property type="project" value="UniProtKB-UniPathway"/>
</dbReference>
<evidence type="ECO:0000256" key="2">
    <source>
        <dbReference type="ARBA" id="ARBA00004942"/>
    </source>
</evidence>
<keyword evidence="6" id="KW-0808">Transferase</keyword>
<keyword evidence="8" id="KW-0001">2Fe-2S</keyword>
<dbReference type="UniPathway" id="UPA00078">
    <property type="reaction ID" value="UER00162"/>
</dbReference>
<comment type="cofactor">
    <cofactor evidence="13">
        <name>[2Fe-2S] cluster</name>
        <dbReference type="ChEBI" id="CHEBI:190135"/>
    </cofactor>
</comment>
<dbReference type="Pfam" id="PF04055">
    <property type="entry name" value="Radical_SAM"/>
    <property type="match status" value="1"/>
</dbReference>
<dbReference type="FunFam" id="3.20.20.70:FF:000011">
    <property type="entry name" value="Biotin synthase"/>
    <property type="match status" value="1"/>
</dbReference>
<dbReference type="GO" id="GO:0004076">
    <property type="term" value="F:biotin synthase activity"/>
    <property type="evidence" value="ECO:0007669"/>
    <property type="project" value="UniProtKB-EC"/>
</dbReference>
<reference evidence="15" key="1">
    <citation type="submission" date="2021-01" db="EMBL/GenBank/DDBJ databases">
        <authorList>
            <person name="Corre E."/>
            <person name="Pelletier E."/>
            <person name="Niang G."/>
            <person name="Scheremetjew M."/>
            <person name="Finn R."/>
            <person name="Kale V."/>
            <person name="Holt S."/>
            <person name="Cochrane G."/>
            <person name="Meng A."/>
            <person name="Brown T."/>
            <person name="Cohen L."/>
        </authorList>
    </citation>
    <scope>NUCLEOTIDE SEQUENCE</scope>
    <source>
        <strain evidence="15">GSBS06</strain>
    </source>
</reference>
<proteinExistence type="inferred from homology"/>
<evidence type="ECO:0000256" key="5">
    <source>
        <dbReference type="ARBA" id="ARBA00022485"/>
    </source>
</evidence>
<dbReference type="GO" id="GO:0051537">
    <property type="term" value="F:2 iron, 2 sulfur cluster binding"/>
    <property type="evidence" value="ECO:0007669"/>
    <property type="project" value="UniProtKB-KW"/>
</dbReference>
<dbReference type="HAMAP" id="MF_01694">
    <property type="entry name" value="BioB"/>
    <property type="match status" value="1"/>
</dbReference>
<name>A0A7S3PJR0_9STRA</name>
<evidence type="ECO:0000256" key="3">
    <source>
        <dbReference type="ARBA" id="ARBA00010765"/>
    </source>
</evidence>
<dbReference type="SUPFAM" id="SSF102114">
    <property type="entry name" value="Radical SAM enzymes"/>
    <property type="match status" value="1"/>
</dbReference>
<evidence type="ECO:0000256" key="9">
    <source>
        <dbReference type="ARBA" id="ARBA00022723"/>
    </source>
</evidence>
<keyword evidence="5" id="KW-0004">4Fe-4S</keyword>
<dbReference type="SFLD" id="SFLDG01060">
    <property type="entry name" value="BATS_domain_containing"/>
    <property type="match status" value="1"/>
</dbReference>
<keyword evidence="12" id="KW-0411">Iron-sulfur</keyword>
<evidence type="ECO:0000256" key="6">
    <source>
        <dbReference type="ARBA" id="ARBA00022679"/>
    </source>
</evidence>
<dbReference type="InterPro" id="IPR058240">
    <property type="entry name" value="rSAM_sf"/>
</dbReference>
<dbReference type="InterPro" id="IPR006638">
    <property type="entry name" value="Elp3/MiaA/NifB-like_rSAM"/>
</dbReference>
<dbReference type="InterPro" id="IPR010722">
    <property type="entry name" value="BATS_dom"/>
</dbReference>
<feature type="domain" description="Radical SAM core" evidence="14">
    <location>
        <begin position="131"/>
        <end position="364"/>
    </location>
</feature>
<dbReference type="InterPro" id="IPR024177">
    <property type="entry name" value="Biotin_synthase"/>
</dbReference>
<sequence length="443" mass="49170">MRGFPCRYLHVLNVPRANRLGLTTHHSRSARVSQQVQFRFHNNRSSKFSTAAAAVSDLNEAELRAKCEELEKKVSELESSRQSPRGLTITGVSGEVRSDWTKEEVQKIYDTPLMELVFNAAAVHRIHFHPLEVQQSTLLSIKTGGCSENCGYCSQSQHHKTFVKPTPTMKIDDVLEAAKRAKDAGSTRFCMGSAWREVGNKHAFKRVLEMVREINGMGMEVCTTLGMLTPEQAKQLKEAGLTAYNHNLDTSREYYPKVVSTRTYDDRLNTVKNVREAGINVCCGGIIGLGEEDDDRVGLLHTLATLEEHPESVPINALVPVAGTPLGDKLLARGIHPTWDDMVRMIAAARIVMPATMVRLSAGRLEFSKEAQALMFMAGANSIFTGDTLLTTPNPEFNEDNAMFEMLGLEGKPPHQPHRKSPYIHIDDTIFTRHANAMASASQ</sequence>
<accession>A0A7S3PJR0</accession>
<dbReference type="SMART" id="SM00729">
    <property type="entry name" value="Elp3"/>
    <property type="match status" value="1"/>
</dbReference>
<dbReference type="Pfam" id="PF06968">
    <property type="entry name" value="BATS"/>
    <property type="match status" value="1"/>
</dbReference>
<dbReference type="EC" id="2.8.1.6" evidence="4"/>
<dbReference type="GO" id="GO:0046872">
    <property type="term" value="F:metal ion binding"/>
    <property type="evidence" value="ECO:0007669"/>
    <property type="project" value="UniProtKB-KW"/>
</dbReference>
<dbReference type="AlphaFoldDB" id="A0A7S3PJR0"/>
<dbReference type="PANTHER" id="PTHR22976:SF2">
    <property type="entry name" value="BIOTIN SYNTHASE, MITOCHONDRIAL"/>
    <property type="match status" value="1"/>
</dbReference>
<keyword evidence="7" id="KW-0949">S-adenosyl-L-methionine</keyword>
<dbReference type="Gene3D" id="3.20.20.70">
    <property type="entry name" value="Aldolase class I"/>
    <property type="match status" value="1"/>
</dbReference>
<comment type="similarity">
    <text evidence="3">Belongs to the radical SAM superfamily. Biotin synthase family.</text>
</comment>
<evidence type="ECO:0000313" key="15">
    <source>
        <dbReference type="EMBL" id="CAE0441558.1"/>
    </source>
</evidence>
<gene>
    <name evidence="15" type="ORF">ASTO00021_LOCUS11690</name>
</gene>
<comment type="cofactor">
    <cofactor evidence="1">
        <name>[4Fe-4S] cluster</name>
        <dbReference type="ChEBI" id="CHEBI:49883"/>
    </cofactor>
</comment>
<dbReference type="GO" id="GO:0051539">
    <property type="term" value="F:4 iron, 4 sulfur cluster binding"/>
    <property type="evidence" value="ECO:0007669"/>
    <property type="project" value="UniProtKB-KW"/>
</dbReference>
<evidence type="ECO:0000256" key="8">
    <source>
        <dbReference type="ARBA" id="ARBA00022714"/>
    </source>
</evidence>
<comment type="pathway">
    <text evidence="2">Cofactor biosynthesis; biotin biosynthesis; biotin from 7,8-diaminononanoate: step 2/2.</text>
</comment>
<dbReference type="GO" id="GO:0005739">
    <property type="term" value="C:mitochondrion"/>
    <property type="evidence" value="ECO:0007669"/>
    <property type="project" value="TreeGrafter"/>
</dbReference>
<keyword evidence="11" id="KW-0408">Iron</keyword>
<evidence type="ECO:0000256" key="13">
    <source>
        <dbReference type="ARBA" id="ARBA00034078"/>
    </source>
</evidence>
<protein>
    <recommendedName>
        <fullName evidence="4">biotin synthase</fullName>
        <ecNumber evidence="4">2.8.1.6</ecNumber>
    </recommendedName>
</protein>
<evidence type="ECO:0000256" key="1">
    <source>
        <dbReference type="ARBA" id="ARBA00001966"/>
    </source>
</evidence>
<dbReference type="InterPro" id="IPR013785">
    <property type="entry name" value="Aldolase_TIM"/>
</dbReference>